<dbReference type="EMBL" id="BGZK01000076">
    <property type="protein sequence ID" value="GBP16015.1"/>
    <property type="molecule type" value="Genomic_DNA"/>
</dbReference>
<dbReference type="Proteomes" id="UP000299102">
    <property type="component" value="Unassembled WGS sequence"/>
</dbReference>
<keyword evidence="4" id="KW-1185">Reference proteome</keyword>
<gene>
    <name evidence="3" type="ORF">EVAR_94360_1</name>
</gene>
<feature type="compositionally biased region" description="Gly residues" evidence="1">
    <location>
        <begin position="106"/>
        <end position="125"/>
    </location>
</feature>
<evidence type="ECO:0000313" key="4">
    <source>
        <dbReference type="Proteomes" id="UP000299102"/>
    </source>
</evidence>
<accession>A0A4C1TPW8</accession>
<evidence type="ECO:0000313" key="3">
    <source>
        <dbReference type="EMBL" id="GBP16015.1"/>
    </source>
</evidence>
<feature type="region of interest" description="Disordered" evidence="1">
    <location>
        <begin position="103"/>
        <end position="125"/>
    </location>
</feature>
<organism evidence="3 4">
    <name type="scientific">Eumeta variegata</name>
    <name type="common">Bagworm moth</name>
    <name type="synonym">Eumeta japonica</name>
    <dbReference type="NCBI Taxonomy" id="151549"/>
    <lineage>
        <taxon>Eukaryota</taxon>
        <taxon>Metazoa</taxon>
        <taxon>Ecdysozoa</taxon>
        <taxon>Arthropoda</taxon>
        <taxon>Hexapoda</taxon>
        <taxon>Insecta</taxon>
        <taxon>Pterygota</taxon>
        <taxon>Neoptera</taxon>
        <taxon>Endopterygota</taxon>
        <taxon>Lepidoptera</taxon>
        <taxon>Glossata</taxon>
        <taxon>Ditrysia</taxon>
        <taxon>Tineoidea</taxon>
        <taxon>Psychidae</taxon>
        <taxon>Oiketicinae</taxon>
        <taxon>Eumeta</taxon>
    </lineage>
</organism>
<comment type="caution">
    <text evidence="3">The sequence shown here is derived from an EMBL/GenBank/DDBJ whole genome shotgun (WGS) entry which is preliminary data.</text>
</comment>
<evidence type="ECO:0000256" key="2">
    <source>
        <dbReference type="SAM" id="Phobius"/>
    </source>
</evidence>
<proteinExistence type="predicted"/>
<dbReference type="AlphaFoldDB" id="A0A4C1TPW8"/>
<evidence type="ECO:0000256" key="1">
    <source>
        <dbReference type="SAM" id="MobiDB-lite"/>
    </source>
</evidence>
<keyword evidence="2" id="KW-0812">Transmembrane</keyword>
<keyword evidence="2" id="KW-0472">Membrane</keyword>
<reference evidence="3 4" key="1">
    <citation type="journal article" date="2019" name="Commun. Biol.">
        <title>The bagworm genome reveals a unique fibroin gene that provides high tensile strength.</title>
        <authorList>
            <person name="Kono N."/>
            <person name="Nakamura H."/>
            <person name="Ohtoshi R."/>
            <person name="Tomita M."/>
            <person name="Numata K."/>
            <person name="Arakawa K."/>
        </authorList>
    </citation>
    <scope>NUCLEOTIDE SEQUENCE [LARGE SCALE GENOMIC DNA]</scope>
</reference>
<feature type="transmembrane region" description="Helical" evidence="2">
    <location>
        <begin position="36"/>
        <end position="57"/>
    </location>
</feature>
<keyword evidence="2" id="KW-1133">Transmembrane helix</keyword>
<protein>
    <submittedName>
        <fullName evidence="3">Uncharacterized protein</fullName>
    </submittedName>
</protein>
<sequence>MTDRHAIIPFLYRVFNHFTVWTYHKLFYFKRRGPDVGLFTLAGCGSALLTVVVSLTLRQASNPANMCSIATRIRNRTPYSFALETPDRVLEIRERTRERELSWDWAGGGGGRSGGAGEGQGPECA</sequence>
<name>A0A4C1TPW8_EUMVA</name>